<dbReference type="Proteomes" id="UP000076661">
    <property type="component" value="Unassembled WGS sequence"/>
</dbReference>
<name>A0A162B733_9GAMM</name>
<dbReference type="PATRIC" id="fig|1365257.3.peg.1968"/>
<dbReference type="AlphaFoldDB" id="A0A162B733"/>
<organism evidence="1 2">
    <name type="scientific">Pseudoalteromonas luteoviolacea S4060-1</name>
    <dbReference type="NCBI Taxonomy" id="1365257"/>
    <lineage>
        <taxon>Bacteria</taxon>
        <taxon>Pseudomonadati</taxon>
        <taxon>Pseudomonadota</taxon>
        <taxon>Gammaproteobacteria</taxon>
        <taxon>Alteromonadales</taxon>
        <taxon>Pseudoalteromonadaceae</taxon>
        <taxon>Pseudoalteromonas</taxon>
    </lineage>
</organism>
<evidence type="ECO:0000313" key="2">
    <source>
        <dbReference type="Proteomes" id="UP000076661"/>
    </source>
</evidence>
<dbReference type="Pfam" id="PF11901">
    <property type="entry name" value="DM9"/>
    <property type="match status" value="1"/>
</dbReference>
<dbReference type="InterPro" id="IPR006616">
    <property type="entry name" value="DM9_repeat"/>
</dbReference>
<protein>
    <submittedName>
        <fullName evidence="1">Uncharacterized protein</fullName>
    </submittedName>
</protein>
<accession>A0A162B733</accession>
<gene>
    <name evidence="1" type="ORF">N478_01900</name>
</gene>
<dbReference type="PANTHER" id="PTHR31649">
    <property type="entry name" value="AGAP009604-PA"/>
    <property type="match status" value="1"/>
</dbReference>
<reference evidence="1 2" key="1">
    <citation type="submission" date="2013-07" db="EMBL/GenBank/DDBJ databases">
        <title>Comparative Genomic and Metabolomic Analysis of Twelve Strains of Pseudoalteromonas luteoviolacea.</title>
        <authorList>
            <person name="Vynne N.G."/>
            <person name="Mansson M."/>
            <person name="Gram L."/>
        </authorList>
    </citation>
    <scope>NUCLEOTIDE SEQUENCE [LARGE SCALE GENOMIC DNA]</scope>
    <source>
        <strain evidence="1 2">S4060-1</strain>
    </source>
</reference>
<proteinExistence type="predicted"/>
<sequence length="175" mass="19407">MIASIAVCGSAVAYSNPHSWGDTGWKDHDKVAFNDGYGVYAGKHDANTSVYVCSYKNLPGKLVNNKCYVSKYGYELGSHDYKILLTKFGSLVWDSRLHGPYVHGVFPDRIRNNAVIGGNEGYDVFICKGQHGDHTVVGKFVRGHGCYYGLGGREFLLKVSEDKFSVLTDRLGWTR</sequence>
<dbReference type="EMBL" id="AUXX01000012">
    <property type="protein sequence ID" value="KZN67529.1"/>
    <property type="molecule type" value="Genomic_DNA"/>
</dbReference>
<comment type="caution">
    <text evidence="1">The sequence shown here is derived from an EMBL/GenBank/DDBJ whole genome shotgun (WGS) entry which is preliminary data.</text>
</comment>
<evidence type="ECO:0000313" key="1">
    <source>
        <dbReference type="EMBL" id="KZN67529.1"/>
    </source>
</evidence>
<dbReference type="PANTHER" id="PTHR31649:SF11">
    <property type="entry name" value="PROTEIN UNZIPPED"/>
    <property type="match status" value="1"/>
</dbReference>